<dbReference type="EMBL" id="SNYI01000005">
    <property type="protein sequence ID" value="TDQ28159.1"/>
    <property type="molecule type" value="Genomic_DNA"/>
</dbReference>
<evidence type="ECO:0000313" key="2">
    <source>
        <dbReference type="Proteomes" id="UP000295468"/>
    </source>
</evidence>
<accession>A0A4V3D364</accession>
<protein>
    <submittedName>
        <fullName evidence="1">Uncharacterized protein</fullName>
    </submittedName>
</protein>
<proteinExistence type="predicted"/>
<keyword evidence="2" id="KW-1185">Reference proteome</keyword>
<dbReference type="Proteomes" id="UP000295468">
    <property type="component" value="Unassembled WGS sequence"/>
</dbReference>
<evidence type="ECO:0000313" key="1">
    <source>
        <dbReference type="EMBL" id="TDQ28159.1"/>
    </source>
</evidence>
<organism evidence="1 2">
    <name type="scientific">Zeaxanthinibacter enoshimensis</name>
    <dbReference type="NCBI Taxonomy" id="392009"/>
    <lineage>
        <taxon>Bacteria</taxon>
        <taxon>Pseudomonadati</taxon>
        <taxon>Bacteroidota</taxon>
        <taxon>Flavobacteriia</taxon>
        <taxon>Flavobacteriales</taxon>
        <taxon>Flavobacteriaceae</taxon>
        <taxon>Zeaxanthinibacter</taxon>
    </lineage>
</organism>
<name>A0A4V3D364_9FLAO</name>
<dbReference type="AlphaFoldDB" id="A0A4V3D364"/>
<comment type="caution">
    <text evidence="1">The sequence shown here is derived from an EMBL/GenBank/DDBJ whole genome shotgun (WGS) entry which is preliminary data.</text>
</comment>
<reference evidence="1 2" key="1">
    <citation type="submission" date="2019-03" db="EMBL/GenBank/DDBJ databases">
        <title>Genomic Encyclopedia of Archaeal and Bacterial Type Strains, Phase II (KMG-II): from individual species to whole genera.</title>
        <authorList>
            <person name="Goeker M."/>
        </authorList>
    </citation>
    <scope>NUCLEOTIDE SEQUENCE [LARGE SCALE GENOMIC DNA]</scope>
    <source>
        <strain evidence="1 2">DSM 18435</strain>
    </source>
</reference>
<gene>
    <name evidence="1" type="ORF">CLV82_2961</name>
</gene>
<sequence>MVFISSCEPSKKETLDNIKLCLEAQNETAVLFNNRNPYLQKIVDAKKSGNLSLDKSNLTKLDSMTIKINETAESYLEILETEKSKYPDMTLTNGVMDYLKSVKNFEKEFEIFLGLIKDSIQDNEGDFSVIIKELALGLNSETRKLNRTKTEFYEKYEISQMEIDSLVELIRR</sequence>